<keyword evidence="1" id="KW-0012">Acyltransferase</keyword>
<reference evidence="1" key="1">
    <citation type="journal article" date="2021" name="PeerJ">
        <title>Extensive microbial diversity within the chicken gut microbiome revealed by metagenomics and culture.</title>
        <authorList>
            <person name="Gilroy R."/>
            <person name="Ravi A."/>
            <person name="Getino M."/>
            <person name="Pursley I."/>
            <person name="Horton D.L."/>
            <person name="Alikhan N.F."/>
            <person name="Baker D."/>
            <person name="Gharbi K."/>
            <person name="Hall N."/>
            <person name="Watson M."/>
            <person name="Adriaenssens E.M."/>
            <person name="Foster-Nyarko E."/>
            <person name="Jarju S."/>
            <person name="Secka A."/>
            <person name="Antonio M."/>
            <person name="Oren A."/>
            <person name="Chaudhuri R.R."/>
            <person name="La Ragione R."/>
            <person name="Hildebrand F."/>
            <person name="Pallen M.J."/>
        </authorList>
    </citation>
    <scope>NUCLEOTIDE SEQUENCE</scope>
    <source>
        <strain evidence="1">B3-3758</strain>
    </source>
</reference>
<organism evidence="1 2">
    <name type="scientific">Candidatus Bacteroides intestinipullorum</name>
    <dbReference type="NCBI Taxonomy" id="2838471"/>
    <lineage>
        <taxon>Bacteria</taxon>
        <taxon>Pseudomonadati</taxon>
        <taxon>Bacteroidota</taxon>
        <taxon>Bacteroidia</taxon>
        <taxon>Bacteroidales</taxon>
        <taxon>Bacteroidaceae</taxon>
        <taxon>Bacteroides</taxon>
    </lineage>
</organism>
<sequence>MKAIFRYLISIVFPFLPETRCFGLKRWLLRRSGTRVGNNVRICSSARFIGSGQLEIGDNTWIGHCCLICTSSRISIGANCDIAPNVYIGNGTHLITPGCDRIANIETSEDIIIGNGCWLCVNCTILPGVIIGNKCVVAAGAVVTKSHIHDFCLLVGIPAKEKKILV</sequence>
<evidence type="ECO:0000313" key="1">
    <source>
        <dbReference type="EMBL" id="MBU3814523.1"/>
    </source>
</evidence>
<keyword evidence="1" id="KW-0808">Transferase</keyword>
<dbReference type="EMBL" id="JAHLFO010000116">
    <property type="protein sequence ID" value="MBU3814523.1"/>
    <property type="molecule type" value="Genomic_DNA"/>
</dbReference>
<evidence type="ECO:0000313" key="2">
    <source>
        <dbReference type="Proteomes" id="UP000824236"/>
    </source>
</evidence>
<dbReference type="SUPFAM" id="SSF51161">
    <property type="entry name" value="Trimeric LpxA-like enzymes"/>
    <property type="match status" value="1"/>
</dbReference>
<accession>A0A9E2KGQ7</accession>
<dbReference type="Pfam" id="PF14602">
    <property type="entry name" value="Hexapep_2"/>
    <property type="match status" value="1"/>
</dbReference>
<dbReference type="Gene3D" id="2.160.10.10">
    <property type="entry name" value="Hexapeptide repeat proteins"/>
    <property type="match status" value="1"/>
</dbReference>
<dbReference type="CDD" id="cd04647">
    <property type="entry name" value="LbH_MAT_like"/>
    <property type="match status" value="1"/>
</dbReference>
<dbReference type="InterPro" id="IPR051159">
    <property type="entry name" value="Hexapeptide_acetyltransf"/>
</dbReference>
<dbReference type="InterPro" id="IPR011004">
    <property type="entry name" value="Trimer_LpxA-like_sf"/>
</dbReference>
<dbReference type="PANTHER" id="PTHR23416">
    <property type="entry name" value="SIALIC ACID SYNTHASE-RELATED"/>
    <property type="match status" value="1"/>
</dbReference>
<gene>
    <name evidence="1" type="ORF">H9791_08480</name>
</gene>
<dbReference type="GO" id="GO:0016746">
    <property type="term" value="F:acyltransferase activity"/>
    <property type="evidence" value="ECO:0007669"/>
    <property type="project" value="UniProtKB-KW"/>
</dbReference>
<dbReference type="Pfam" id="PF00132">
    <property type="entry name" value="Hexapep"/>
    <property type="match status" value="1"/>
</dbReference>
<dbReference type="PANTHER" id="PTHR23416:SF78">
    <property type="entry name" value="LIPOPOLYSACCHARIDE BIOSYNTHESIS O-ACETYL TRANSFERASE WBBJ-RELATED"/>
    <property type="match status" value="1"/>
</dbReference>
<dbReference type="Proteomes" id="UP000824236">
    <property type="component" value="Unassembled WGS sequence"/>
</dbReference>
<name>A0A9E2KGQ7_9BACE</name>
<dbReference type="AlphaFoldDB" id="A0A9E2KGQ7"/>
<comment type="caution">
    <text evidence="1">The sequence shown here is derived from an EMBL/GenBank/DDBJ whole genome shotgun (WGS) entry which is preliminary data.</text>
</comment>
<proteinExistence type="predicted"/>
<protein>
    <submittedName>
        <fullName evidence="1">Acyltransferase</fullName>
    </submittedName>
</protein>
<reference evidence="1" key="2">
    <citation type="submission" date="2021-04" db="EMBL/GenBank/DDBJ databases">
        <authorList>
            <person name="Gilroy R."/>
        </authorList>
    </citation>
    <scope>NUCLEOTIDE SEQUENCE</scope>
    <source>
        <strain evidence="1">B3-3758</strain>
    </source>
</reference>
<dbReference type="InterPro" id="IPR001451">
    <property type="entry name" value="Hexapep"/>
</dbReference>